<evidence type="ECO:0000313" key="2">
    <source>
        <dbReference type="Proteomes" id="UP000195514"/>
    </source>
</evidence>
<keyword evidence="2" id="KW-1185">Reference proteome</keyword>
<dbReference type="KEGG" id="abat:CFX1CAM_1940"/>
<dbReference type="InterPro" id="IPR027417">
    <property type="entry name" value="P-loop_NTPase"/>
</dbReference>
<accession>A0A1Y6K5P1</accession>
<dbReference type="Proteomes" id="UP000195514">
    <property type="component" value="Chromosome I"/>
</dbReference>
<name>A0A1Y6K5P1_9CHLR</name>
<evidence type="ECO:0008006" key="3">
    <source>
        <dbReference type="Google" id="ProtNLM"/>
    </source>
</evidence>
<dbReference type="AlphaFoldDB" id="A0A1Y6K5P1"/>
<dbReference type="RefSeq" id="WP_087862803.1">
    <property type="nucleotide sequence ID" value="NZ_LT859958.1"/>
</dbReference>
<sequence length="277" mass="31151">MGAVNMIVNDVKVNRKPFPPINTRNRVRQPGADKLRVPFKATTVGRLLNSIRPGNSPALLLGECADGLPFLIKLGDPFMGAALIGCERSTGKTHHLQVLAESAVKLNPPSALQIGIITFKPGEWQFWERKPENKKYLQGIFAWYDPWAEVLIKNLTELAETRYDGAKTGAQIVLILDDLGFVEELSYEAQVNLRWLLEYGAQAGIFVVASINSGQLDRFRFWVEPFRTRIVGRITDKIVAETLTLRKNSAVDALEPGMFRVWTCSKWRTYRLPLLGD</sequence>
<protein>
    <recommendedName>
        <fullName evidence="3">FtsK domain-containing protein</fullName>
    </recommendedName>
</protein>
<reference evidence="2" key="1">
    <citation type="submission" date="2017-05" db="EMBL/GenBank/DDBJ databases">
        <authorList>
            <person name="Kirkegaard R."/>
            <person name="Mcilroy J S."/>
        </authorList>
    </citation>
    <scope>NUCLEOTIDE SEQUENCE [LARGE SCALE GENOMIC DNA]</scope>
</reference>
<dbReference type="EMBL" id="LT859958">
    <property type="protein sequence ID" value="SMX55005.1"/>
    <property type="molecule type" value="Genomic_DNA"/>
</dbReference>
<evidence type="ECO:0000313" key="1">
    <source>
        <dbReference type="EMBL" id="SMX55005.1"/>
    </source>
</evidence>
<dbReference type="Gene3D" id="3.40.50.300">
    <property type="entry name" value="P-loop containing nucleotide triphosphate hydrolases"/>
    <property type="match status" value="1"/>
</dbReference>
<gene>
    <name evidence="1" type="ORF">CFX1CAM_1940</name>
</gene>
<organism evidence="1 2">
    <name type="scientific">Candidatus Brevifilum fermentans</name>
    <dbReference type="NCBI Taxonomy" id="1986204"/>
    <lineage>
        <taxon>Bacteria</taxon>
        <taxon>Bacillati</taxon>
        <taxon>Chloroflexota</taxon>
        <taxon>Anaerolineae</taxon>
        <taxon>Anaerolineales</taxon>
        <taxon>Anaerolineaceae</taxon>
        <taxon>Candidatus Brevifilum</taxon>
    </lineage>
</organism>
<dbReference type="OrthoDB" id="165371at2"/>
<proteinExistence type="predicted"/>